<dbReference type="STRING" id="489703.SAMN04488038_11336"/>
<evidence type="ECO:0000256" key="1">
    <source>
        <dbReference type="ARBA" id="ARBA00008898"/>
    </source>
</evidence>
<dbReference type="InterPro" id="IPR012349">
    <property type="entry name" value="Split_barrel_FMN-bd"/>
</dbReference>
<dbReference type="GO" id="GO:0010181">
    <property type="term" value="F:FMN binding"/>
    <property type="evidence" value="ECO:0007669"/>
    <property type="project" value="InterPro"/>
</dbReference>
<dbReference type="EMBL" id="FOFS01000013">
    <property type="protein sequence ID" value="SEQ96677.1"/>
    <property type="molecule type" value="Genomic_DNA"/>
</dbReference>
<evidence type="ECO:0000313" key="4">
    <source>
        <dbReference type="EMBL" id="SEQ96677.1"/>
    </source>
</evidence>
<feature type="domain" description="Flavin reductase like" evidence="3">
    <location>
        <begin position="14"/>
        <end position="157"/>
    </location>
</feature>
<reference evidence="5" key="1">
    <citation type="submission" date="2016-10" db="EMBL/GenBank/DDBJ databases">
        <authorList>
            <person name="Varghese N."/>
            <person name="Submissions S."/>
        </authorList>
    </citation>
    <scope>NUCLEOTIDE SEQUENCE [LARGE SCALE GENOMIC DNA]</scope>
    <source>
        <strain evidence="5">DSM 25927</strain>
    </source>
</reference>
<evidence type="ECO:0000313" key="5">
    <source>
        <dbReference type="Proteomes" id="UP000199233"/>
    </source>
</evidence>
<keyword evidence="2" id="KW-0560">Oxidoreductase</keyword>
<comment type="similarity">
    <text evidence="1">Belongs to the non-flavoprotein flavin reductase family.</text>
</comment>
<dbReference type="PANTHER" id="PTHR30466:SF11">
    <property type="entry name" value="FLAVIN-DEPENDENT MONOOXYGENASE, REDUCTASE SUBUNIT HSAB"/>
    <property type="match status" value="1"/>
</dbReference>
<sequence length="168" mass="17686">MSTAFDPNRFRQALGCFPTGVTIITARGGDGGDVGVTANSFNSVSLDPPMVLWSIGKASTKIAAFLTATHFAVHVLALDQEPLARRFATRGIDRFAGLSPARGLGGVALLDGCAARFECRLAFQYQGGDHVILVGEVLTFDSSEREPLVFSKGCFASAVPRSGSFASQ</sequence>
<dbReference type="RefSeq" id="WP_093288476.1">
    <property type="nucleotide sequence ID" value="NZ_FOFS01000013.1"/>
</dbReference>
<name>A0A1H9KCL1_9GAMM</name>
<protein>
    <submittedName>
        <fullName evidence="4">NADH-FMN oxidoreductase RutF, flavin reductase (DIM6/NTAB) family</fullName>
    </submittedName>
</protein>
<dbReference type="PANTHER" id="PTHR30466">
    <property type="entry name" value="FLAVIN REDUCTASE"/>
    <property type="match status" value="1"/>
</dbReference>
<organism evidence="4 5">
    <name type="scientific">Solimonas aquatica</name>
    <dbReference type="NCBI Taxonomy" id="489703"/>
    <lineage>
        <taxon>Bacteria</taxon>
        <taxon>Pseudomonadati</taxon>
        <taxon>Pseudomonadota</taxon>
        <taxon>Gammaproteobacteria</taxon>
        <taxon>Nevskiales</taxon>
        <taxon>Nevskiaceae</taxon>
        <taxon>Solimonas</taxon>
    </lineage>
</organism>
<dbReference type="Proteomes" id="UP000199233">
    <property type="component" value="Unassembled WGS sequence"/>
</dbReference>
<dbReference type="Gene3D" id="2.30.110.10">
    <property type="entry name" value="Electron Transport, Fmn-binding Protein, Chain A"/>
    <property type="match status" value="1"/>
</dbReference>
<keyword evidence="5" id="KW-1185">Reference proteome</keyword>
<dbReference type="Pfam" id="PF01613">
    <property type="entry name" value="Flavin_Reduct"/>
    <property type="match status" value="1"/>
</dbReference>
<dbReference type="AlphaFoldDB" id="A0A1H9KCL1"/>
<dbReference type="SMART" id="SM00903">
    <property type="entry name" value="Flavin_Reduct"/>
    <property type="match status" value="1"/>
</dbReference>
<proteinExistence type="inferred from homology"/>
<accession>A0A1H9KCL1</accession>
<gene>
    <name evidence="4" type="ORF">SAMN04488038_11336</name>
</gene>
<evidence type="ECO:0000259" key="3">
    <source>
        <dbReference type="SMART" id="SM00903"/>
    </source>
</evidence>
<dbReference type="SUPFAM" id="SSF50475">
    <property type="entry name" value="FMN-binding split barrel"/>
    <property type="match status" value="1"/>
</dbReference>
<dbReference type="InterPro" id="IPR050268">
    <property type="entry name" value="NADH-dep_flavin_reductase"/>
</dbReference>
<dbReference type="InterPro" id="IPR002563">
    <property type="entry name" value="Flavin_Rdtase-like_dom"/>
</dbReference>
<dbReference type="OrthoDB" id="9792858at2"/>
<evidence type="ECO:0000256" key="2">
    <source>
        <dbReference type="ARBA" id="ARBA00023002"/>
    </source>
</evidence>
<dbReference type="GO" id="GO:0042602">
    <property type="term" value="F:riboflavin reductase (NADPH) activity"/>
    <property type="evidence" value="ECO:0007669"/>
    <property type="project" value="TreeGrafter"/>
</dbReference>